<dbReference type="EMBL" id="BJVJ01000079">
    <property type="protein sequence ID" value="GEL26201.1"/>
    <property type="molecule type" value="Genomic_DNA"/>
</dbReference>
<dbReference type="GO" id="GO:0005737">
    <property type="term" value="C:cytoplasm"/>
    <property type="evidence" value="ECO:0007669"/>
    <property type="project" value="TreeGrafter"/>
</dbReference>
<dbReference type="SMART" id="SM00855">
    <property type="entry name" value="PGAM"/>
    <property type="match status" value="1"/>
</dbReference>
<dbReference type="Gene3D" id="3.40.50.1240">
    <property type="entry name" value="Phosphoglycerate mutase-like"/>
    <property type="match status" value="1"/>
</dbReference>
<comment type="caution">
    <text evidence="3">The sequence shown here is derived from an EMBL/GenBank/DDBJ whole genome shotgun (WGS) entry which is preliminary data.</text>
</comment>
<keyword evidence="4" id="KW-1185">Reference proteome</keyword>
<gene>
    <name evidence="3" type="ORF">PSU4_51550</name>
</gene>
<feature type="binding site" evidence="2">
    <location>
        <position position="57"/>
    </location>
    <ligand>
        <name>substrate</name>
    </ligand>
</feature>
<accession>A0A511DN17</accession>
<dbReference type="GO" id="GO:0016791">
    <property type="term" value="F:phosphatase activity"/>
    <property type="evidence" value="ECO:0007669"/>
    <property type="project" value="TreeGrafter"/>
</dbReference>
<dbReference type="AlphaFoldDB" id="A0A511DN17"/>
<dbReference type="OrthoDB" id="9793115at2"/>
<proteinExistence type="predicted"/>
<dbReference type="RefSeq" id="WP_147113762.1">
    <property type="nucleotide sequence ID" value="NZ_BJVJ01000079.1"/>
</dbReference>
<dbReference type="InterPro" id="IPR001345">
    <property type="entry name" value="PG/BPGM_mutase_AS"/>
</dbReference>
<reference evidence="3 4" key="1">
    <citation type="submission" date="2019-07" db="EMBL/GenBank/DDBJ databases">
        <title>Whole genome shotgun sequence of Pseudonocardia sulfidoxydans NBRC 16205.</title>
        <authorList>
            <person name="Hosoyama A."/>
            <person name="Uohara A."/>
            <person name="Ohji S."/>
            <person name="Ichikawa N."/>
        </authorList>
    </citation>
    <scope>NUCLEOTIDE SEQUENCE [LARGE SCALE GENOMIC DNA]</scope>
    <source>
        <strain evidence="3 4">NBRC 16205</strain>
    </source>
</reference>
<evidence type="ECO:0000313" key="4">
    <source>
        <dbReference type="Proteomes" id="UP000321685"/>
    </source>
</evidence>
<dbReference type="PANTHER" id="PTHR48100">
    <property type="entry name" value="BROAD-SPECIFICITY PHOSPHATASE YOR283W-RELATED"/>
    <property type="match status" value="1"/>
</dbReference>
<dbReference type="PROSITE" id="PS00175">
    <property type="entry name" value="PG_MUTASE"/>
    <property type="match status" value="1"/>
</dbReference>
<evidence type="ECO:0000313" key="3">
    <source>
        <dbReference type="EMBL" id="GEL26201.1"/>
    </source>
</evidence>
<dbReference type="InterPro" id="IPR029033">
    <property type="entry name" value="His_PPase_superfam"/>
</dbReference>
<feature type="binding site" evidence="2">
    <location>
        <begin position="6"/>
        <end position="13"/>
    </location>
    <ligand>
        <name>substrate</name>
    </ligand>
</feature>
<dbReference type="Pfam" id="PF00300">
    <property type="entry name" value="His_Phos_1"/>
    <property type="match status" value="1"/>
</dbReference>
<feature type="active site" description="Tele-phosphohistidine intermediate" evidence="1">
    <location>
        <position position="7"/>
    </location>
</feature>
<dbReference type="SUPFAM" id="SSF53254">
    <property type="entry name" value="Phosphoglycerate mutase-like"/>
    <property type="match status" value="1"/>
</dbReference>
<name>A0A511DN17_9PSEU</name>
<dbReference type="CDD" id="cd07067">
    <property type="entry name" value="HP_PGM_like"/>
    <property type="match status" value="1"/>
</dbReference>
<evidence type="ECO:0008006" key="5">
    <source>
        <dbReference type="Google" id="ProtNLM"/>
    </source>
</evidence>
<dbReference type="PANTHER" id="PTHR48100:SF62">
    <property type="entry name" value="GLUCOSYL-3-PHOSPHOGLYCERATE PHOSPHATASE"/>
    <property type="match status" value="1"/>
</dbReference>
<dbReference type="PROSITE" id="PS51257">
    <property type="entry name" value="PROKAR_LIPOPROTEIN"/>
    <property type="match status" value="1"/>
</dbReference>
<feature type="active site" description="Proton donor/acceptor" evidence="1">
    <location>
        <position position="81"/>
    </location>
</feature>
<dbReference type="InterPro" id="IPR013078">
    <property type="entry name" value="His_Pase_superF_clade-1"/>
</dbReference>
<evidence type="ECO:0000256" key="1">
    <source>
        <dbReference type="PIRSR" id="PIRSR613078-1"/>
    </source>
</evidence>
<sequence length="186" mass="18859">MLYLVRHGESTWNVAGLLQGCTAHVPLTARGRAQARAAAEVLAARPVRAIVSSDQRRAVDTAAVIAARLGLPVVTTAALREQCHGAWEGTSAAGRAEMLAGADPDWAPPGGEPARALAARVETFLDGCVPVGTVLVSHGETLRTALALLTGTDDGAVPPNGAVTSVGGGPVGSRRVLGHDRAGLLA</sequence>
<evidence type="ECO:0000256" key="2">
    <source>
        <dbReference type="PIRSR" id="PIRSR613078-2"/>
    </source>
</evidence>
<dbReference type="Proteomes" id="UP000321685">
    <property type="component" value="Unassembled WGS sequence"/>
</dbReference>
<dbReference type="InterPro" id="IPR050275">
    <property type="entry name" value="PGM_Phosphatase"/>
</dbReference>
<protein>
    <recommendedName>
        <fullName evidence="5">Phosphoglycerate mutase</fullName>
    </recommendedName>
</protein>
<organism evidence="3 4">
    <name type="scientific">Pseudonocardia sulfidoxydans NBRC 16205</name>
    <dbReference type="NCBI Taxonomy" id="1223511"/>
    <lineage>
        <taxon>Bacteria</taxon>
        <taxon>Bacillati</taxon>
        <taxon>Actinomycetota</taxon>
        <taxon>Actinomycetes</taxon>
        <taxon>Pseudonocardiales</taxon>
        <taxon>Pseudonocardiaceae</taxon>
        <taxon>Pseudonocardia</taxon>
    </lineage>
</organism>